<dbReference type="GO" id="GO:0016020">
    <property type="term" value="C:membrane"/>
    <property type="evidence" value="ECO:0007669"/>
    <property type="project" value="UniProtKB-SubCell"/>
</dbReference>
<proteinExistence type="inferred from homology"/>
<name>A0AAD6CQL2_9EURO</name>
<evidence type="ECO:0000256" key="7">
    <source>
        <dbReference type="SAM" id="Phobius"/>
    </source>
</evidence>
<dbReference type="InterPro" id="IPR052337">
    <property type="entry name" value="SAT4-like"/>
</dbReference>
<feature type="transmembrane region" description="Helical" evidence="7">
    <location>
        <begin position="65"/>
        <end position="86"/>
    </location>
</feature>
<evidence type="ECO:0000256" key="5">
    <source>
        <dbReference type="ARBA" id="ARBA00038359"/>
    </source>
</evidence>
<dbReference type="InterPro" id="IPR049326">
    <property type="entry name" value="Rhodopsin_dom_fungi"/>
</dbReference>
<keyword evidence="10" id="KW-1185">Reference proteome</keyword>
<dbReference type="AlphaFoldDB" id="A0AAD6CQL2"/>
<dbReference type="Pfam" id="PF20684">
    <property type="entry name" value="Fung_rhodopsin"/>
    <property type="match status" value="1"/>
</dbReference>
<comment type="similarity">
    <text evidence="5">Belongs to the SAT4 family.</text>
</comment>
<evidence type="ECO:0000256" key="3">
    <source>
        <dbReference type="ARBA" id="ARBA00022989"/>
    </source>
</evidence>
<feature type="transmembrane region" description="Helical" evidence="7">
    <location>
        <begin position="193"/>
        <end position="215"/>
    </location>
</feature>
<dbReference type="PANTHER" id="PTHR33048:SF158">
    <property type="entry name" value="MEMBRANE PROTEIN PTH11-LIKE, PUTATIVE-RELATED"/>
    <property type="match status" value="1"/>
</dbReference>
<feature type="transmembrane region" description="Helical" evidence="7">
    <location>
        <begin position="29"/>
        <end position="53"/>
    </location>
</feature>
<sequence>MSAADLASMPAATPPPGVIANFDNPPSNAYVLIIVTTICMVLLYMTMTISLYAKINIRKKMALDDWTRLIATFGTTIYYIASVIAVTKGKFGIHMYDLTAADAMCTSFIISGFFTNWLTALVWPFAKSSFFLMYLEMFRTVRWQRYANYIGLFVTWGFYTAVLVATLSFTSPAPGETWQESLTSARYAKMEAWIMPIASINLVIDVYILVLPIFPILGLRLSTKKKLGVLAVFATGLLACVASSLSIYFKMVLDWHYTDYSYYTTPVLIMCLVEMCVGVTASAMPSMALFFRHKGGKVTRVFSRFTRSSQSRSSQNMNAKRVESAGDSVDSDQWPLKDVSSSKNGHYDGTDDNNYLNSVQTFIQAATPTSQVDRDGAICLQYAFNQGYEQRGKSDPANQV</sequence>
<dbReference type="EMBL" id="JAQIZZ010000007">
    <property type="protein sequence ID" value="KAJ5533261.1"/>
    <property type="molecule type" value="Genomic_DNA"/>
</dbReference>
<dbReference type="Proteomes" id="UP001220324">
    <property type="component" value="Unassembled WGS sequence"/>
</dbReference>
<keyword evidence="4 7" id="KW-0472">Membrane</keyword>
<protein>
    <recommendedName>
        <fullName evidence="8">Rhodopsin domain-containing protein</fullName>
    </recommendedName>
</protein>
<evidence type="ECO:0000259" key="8">
    <source>
        <dbReference type="Pfam" id="PF20684"/>
    </source>
</evidence>
<dbReference type="PANTHER" id="PTHR33048">
    <property type="entry name" value="PTH11-LIKE INTEGRAL MEMBRANE PROTEIN (AFU_ORTHOLOGUE AFUA_5G11245)"/>
    <property type="match status" value="1"/>
</dbReference>
<evidence type="ECO:0000256" key="4">
    <source>
        <dbReference type="ARBA" id="ARBA00023136"/>
    </source>
</evidence>
<evidence type="ECO:0000313" key="9">
    <source>
        <dbReference type="EMBL" id="KAJ5533261.1"/>
    </source>
</evidence>
<keyword evidence="3 7" id="KW-1133">Transmembrane helix</keyword>
<reference evidence="9 10" key="1">
    <citation type="journal article" date="2023" name="IMA Fungus">
        <title>Comparative genomic study of the Penicillium genus elucidates a diverse pangenome and 15 lateral gene transfer events.</title>
        <authorList>
            <person name="Petersen C."/>
            <person name="Sorensen T."/>
            <person name="Nielsen M.R."/>
            <person name="Sondergaard T.E."/>
            <person name="Sorensen J.L."/>
            <person name="Fitzpatrick D.A."/>
            <person name="Frisvad J.C."/>
            <person name="Nielsen K.L."/>
        </authorList>
    </citation>
    <scope>NUCLEOTIDE SEQUENCE [LARGE SCALE GENOMIC DNA]</scope>
    <source>
        <strain evidence="9 10">IBT 35679</strain>
    </source>
</reference>
<comment type="subcellular location">
    <subcellularLocation>
        <location evidence="1">Membrane</location>
        <topology evidence="1">Multi-pass membrane protein</topology>
    </subcellularLocation>
</comment>
<evidence type="ECO:0000256" key="6">
    <source>
        <dbReference type="SAM" id="MobiDB-lite"/>
    </source>
</evidence>
<feature type="domain" description="Rhodopsin" evidence="8">
    <location>
        <begin position="51"/>
        <end position="292"/>
    </location>
</feature>
<feature type="transmembrane region" description="Helical" evidence="7">
    <location>
        <begin position="146"/>
        <end position="173"/>
    </location>
</feature>
<feature type="transmembrane region" description="Helical" evidence="7">
    <location>
        <begin position="106"/>
        <end position="126"/>
    </location>
</feature>
<evidence type="ECO:0000256" key="2">
    <source>
        <dbReference type="ARBA" id="ARBA00022692"/>
    </source>
</evidence>
<feature type="region of interest" description="Disordered" evidence="6">
    <location>
        <begin position="309"/>
        <end position="350"/>
    </location>
</feature>
<keyword evidence="2 7" id="KW-0812">Transmembrane</keyword>
<feature type="transmembrane region" description="Helical" evidence="7">
    <location>
        <begin position="227"/>
        <end position="247"/>
    </location>
</feature>
<gene>
    <name evidence="9" type="ORF">N7494_009813</name>
</gene>
<evidence type="ECO:0000256" key="1">
    <source>
        <dbReference type="ARBA" id="ARBA00004141"/>
    </source>
</evidence>
<evidence type="ECO:0000313" key="10">
    <source>
        <dbReference type="Proteomes" id="UP001220324"/>
    </source>
</evidence>
<accession>A0AAD6CQL2</accession>
<comment type="caution">
    <text evidence="9">The sequence shown here is derived from an EMBL/GenBank/DDBJ whole genome shotgun (WGS) entry which is preliminary data.</text>
</comment>
<organism evidence="9 10">
    <name type="scientific">Penicillium frequentans</name>
    <dbReference type="NCBI Taxonomy" id="3151616"/>
    <lineage>
        <taxon>Eukaryota</taxon>
        <taxon>Fungi</taxon>
        <taxon>Dikarya</taxon>
        <taxon>Ascomycota</taxon>
        <taxon>Pezizomycotina</taxon>
        <taxon>Eurotiomycetes</taxon>
        <taxon>Eurotiomycetidae</taxon>
        <taxon>Eurotiales</taxon>
        <taxon>Aspergillaceae</taxon>
        <taxon>Penicillium</taxon>
    </lineage>
</organism>
<feature type="transmembrane region" description="Helical" evidence="7">
    <location>
        <begin position="267"/>
        <end position="291"/>
    </location>
</feature>